<organism evidence="2">
    <name type="scientific">uncultured Thiotrichaceae bacterium</name>
    <dbReference type="NCBI Taxonomy" id="298394"/>
    <lineage>
        <taxon>Bacteria</taxon>
        <taxon>Pseudomonadati</taxon>
        <taxon>Pseudomonadota</taxon>
        <taxon>Gammaproteobacteria</taxon>
        <taxon>Thiotrichales</taxon>
        <taxon>Thiotrichaceae</taxon>
        <taxon>environmental samples</taxon>
    </lineage>
</organism>
<evidence type="ECO:0000256" key="1">
    <source>
        <dbReference type="SAM" id="MobiDB-lite"/>
    </source>
</evidence>
<protein>
    <submittedName>
        <fullName evidence="2">Uncharacterized protein</fullName>
    </submittedName>
</protein>
<dbReference type="EMBL" id="CACVAV010000231">
    <property type="protein sequence ID" value="CAA6814222.1"/>
    <property type="molecule type" value="Genomic_DNA"/>
</dbReference>
<reference evidence="2" key="1">
    <citation type="submission" date="2020-01" db="EMBL/GenBank/DDBJ databases">
        <authorList>
            <person name="Meier V. D."/>
            <person name="Meier V D."/>
        </authorList>
    </citation>
    <scope>NUCLEOTIDE SEQUENCE</scope>
    <source>
        <strain evidence="2">HLG_WM_MAG_08</strain>
    </source>
</reference>
<feature type="region of interest" description="Disordered" evidence="1">
    <location>
        <begin position="99"/>
        <end position="143"/>
    </location>
</feature>
<gene>
    <name evidence="2" type="ORF">HELGO_WM42795</name>
</gene>
<feature type="compositionally biased region" description="Polar residues" evidence="1">
    <location>
        <begin position="100"/>
        <end position="121"/>
    </location>
</feature>
<sequence length="268" mass="30721">MLLDSRTRPVHQVLETYLPPDVLAYALRLWSEHYIHMKNVSMLPFVDAFYDRQPLPHSRQHIYKSLLPALMEVLDACENFDESTTELYEFPDYDLAGTPGSVTPSTPATDATQSGATQNKLVQPAPPAHRHNSVVASGQPAQQHQPVIEPEIVRDERWLIFSMFVTKLMKALPAEKRQKMLFHHRKDLTKAVPKTVAQPFYDWLMQTNTDYFEHADMDNTSMRKAVHSIYAGLCNYLGPLEADDMLVRAVNLIEDKFSRDSLDIRELL</sequence>
<accession>A0A6S6TFW4</accession>
<evidence type="ECO:0000313" key="2">
    <source>
        <dbReference type="EMBL" id="CAA6814222.1"/>
    </source>
</evidence>
<proteinExistence type="predicted"/>
<feature type="compositionally biased region" description="Polar residues" evidence="1">
    <location>
        <begin position="134"/>
        <end position="143"/>
    </location>
</feature>
<dbReference type="AlphaFoldDB" id="A0A6S6TFW4"/>
<name>A0A6S6TFW4_9GAMM</name>